<protein>
    <submittedName>
        <fullName evidence="2">Uncharacterized protein YegP (UPF0339 family)</fullName>
    </submittedName>
</protein>
<dbReference type="Proteomes" id="UP000562492">
    <property type="component" value="Unassembled WGS sequence"/>
</dbReference>
<evidence type="ECO:0000259" key="1">
    <source>
        <dbReference type="Pfam" id="PF07411"/>
    </source>
</evidence>
<comment type="caution">
    <text evidence="2">The sequence shown here is derived from an EMBL/GenBank/DDBJ whole genome shotgun (WGS) entry which is preliminary data.</text>
</comment>
<gene>
    <name evidence="2" type="ORF">HNP33_004178</name>
</gene>
<dbReference type="InterPro" id="IPR036913">
    <property type="entry name" value="YegP-like_sf"/>
</dbReference>
<dbReference type="RefSeq" id="WP_221452159.1">
    <property type="nucleotide sequence ID" value="NZ_JACHKZ010000051.1"/>
</dbReference>
<evidence type="ECO:0000313" key="2">
    <source>
        <dbReference type="EMBL" id="MBB6580052.1"/>
    </source>
</evidence>
<reference evidence="2 3" key="1">
    <citation type="submission" date="2020-08" db="EMBL/GenBank/DDBJ databases">
        <title>Functional genomics of gut bacteria from endangered species of beetles.</title>
        <authorList>
            <person name="Carlos-Shanley C."/>
        </authorList>
    </citation>
    <scope>NUCLEOTIDE SEQUENCE [LARGE SCALE GENOMIC DNA]</scope>
    <source>
        <strain evidence="2 3">S00124</strain>
    </source>
</reference>
<keyword evidence="3" id="KW-1185">Reference proteome</keyword>
<dbReference type="InterPro" id="IPR010879">
    <property type="entry name" value="DUF1508"/>
</dbReference>
<dbReference type="EMBL" id="JACHKZ010000051">
    <property type="protein sequence ID" value="MBB6580052.1"/>
    <property type="molecule type" value="Genomic_DNA"/>
</dbReference>
<accession>A0ABR6RLV8</accession>
<dbReference type="SUPFAM" id="SSF160113">
    <property type="entry name" value="YegP-like"/>
    <property type="match status" value="1"/>
</dbReference>
<dbReference type="Gene3D" id="3.30.160.160">
    <property type="entry name" value="YegP-like"/>
    <property type="match status" value="1"/>
</dbReference>
<sequence length="69" mass="7957">MSVSYFYIYKDNASQWRWKFNARNGKTISVSSESYHNLADCENSVQIMKLEGAAAVVIGDDSYDKLRKR</sequence>
<evidence type="ECO:0000313" key="3">
    <source>
        <dbReference type="Proteomes" id="UP000562492"/>
    </source>
</evidence>
<dbReference type="Pfam" id="PF07411">
    <property type="entry name" value="DUF1508"/>
    <property type="match status" value="1"/>
</dbReference>
<proteinExistence type="predicted"/>
<organism evidence="2 3">
    <name type="scientific">Comamonas odontotermitis</name>
    <dbReference type="NCBI Taxonomy" id="379895"/>
    <lineage>
        <taxon>Bacteria</taxon>
        <taxon>Pseudomonadati</taxon>
        <taxon>Pseudomonadota</taxon>
        <taxon>Betaproteobacteria</taxon>
        <taxon>Burkholderiales</taxon>
        <taxon>Comamonadaceae</taxon>
        <taxon>Comamonas</taxon>
    </lineage>
</organism>
<feature type="domain" description="DUF1508" evidence="1">
    <location>
        <begin position="11"/>
        <end position="55"/>
    </location>
</feature>
<name>A0ABR6RLV8_9BURK</name>